<dbReference type="InterPro" id="IPR000608">
    <property type="entry name" value="UBC"/>
</dbReference>
<evidence type="ECO:0000259" key="2">
    <source>
        <dbReference type="PROSITE" id="PS50234"/>
    </source>
</evidence>
<sequence>MPKRKASDASSDTWSVVSTPNKVRVIVAFASDIAQRQTRLVVPVPPSATIIELQQEALRQAENGPVAFREDRLQDVIDINQKQNTFYVATAKAVSVRNEDELIYVRWITPALALEHPSLSLIPTDKDGISKSLTLSMVKQLAYKRVFPQQFFTPRVRLRIFLTVHELPTELFNTTTLDEYGYTGSIEEPLNLFLVPVSQNPEPGKLHTPGAFAHHKPTTLRRFLKVLFNLTHFPPAIEALQILSTKNKLQAGPTAVLTSCFQELALRMVPGELVRNSQASALEGSRQIFAWLFSLYRRSRNEPDIPAAALAQHIQFQDLNGAADVRFSHPGDRREVVEIAVPDNTASGVSAQPDAQAEDDSETMSMVVSTASDCAELSDVEVISDLNASSDTEGFSTADPISKFLLVPTGRYDSITNFYVELRNGIDRPFEQRHCCLLSNDDFSQLMMEANNCQYFQMFAPQELKAKTSVVITMSKEGFVSLYHMRSIPCADAEHCIENAITGRQITNEDPGPAVLSALQPIITQRKSNGTWDLDDWSLVREVKITNEIPEECLVICFDLSWSMGTTLGDNWAGGETKNTFTRLDEAKQVFRNIIARIGACKAHVGLVTFSSNYNIRMSAPFIKPGVTFKDSLEASTCGGNTAIWDALLLAKGMLLPYHARHPDTKLRIIALTDGEDNNSKAGPREVCQALYDSNILLDSIVIGTDVTDDLFTISKHTGGYAFRPTSRELLFQIFLLEPFLNISTRSDIERTPYINYDESTPKDADMPTIFDIPPCKPHPLQHGSFISLSDASRFFTLRSTSLLGNASLPILSGQLPVRGGPDVAADLPSQMNAPSIQLPSLYRSERSGVSFGNLYLDEMRLMVANPCQFMDVYVNESDMSFWKVVMAGPAASPYENGTYVLFVHLTTRFPRTPPAVRLLTPILHPNIKKHGRICHGILANGWDPNFHIYDILQDIYGLLATPEMRDALDELAALRVRTDAAAAQAEIFKYVDKFAKKSRAEWKREILRFGGTRI</sequence>
<dbReference type="Pfam" id="PF00179">
    <property type="entry name" value="UQ_con"/>
    <property type="match status" value="1"/>
</dbReference>
<dbReference type="Gene3D" id="3.40.50.410">
    <property type="entry name" value="von Willebrand factor, type A domain"/>
    <property type="match status" value="1"/>
</dbReference>
<organism evidence="3 4">
    <name type="scientific">Coleophoma crateriformis</name>
    <dbReference type="NCBI Taxonomy" id="565419"/>
    <lineage>
        <taxon>Eukaryota</taxon>
        <taxon>Fungi</taxon>
        <taxon>Dikarya</taxon>
        <taxon>Ascomycota</taxon>
        <taxon>Pezizomycotina</taxon>
        <taxon>Leotiomycetes</taxon>
        <taxon>Helotiales</taxon>
        <taxon>Dermateaceae</taxon>
        <taxon>Coleophoma</taxon>
    </lineage>
</organism>
<dbReference type="SUPFAM" id="SSF53300">
    <property type="entry name" value="vWA-like"/>
    <property type="match status" value="1"/>
</dbReference>
<evidence type="ECO:0000259" key="1">
    <source>
        <dbReference type="PROSITE" id="PS50127"/>
    </source>
</evidence>
<dbReference type="CDD" id="cd00198">
    <property type="entry name" value="vWFA"/>
    <property type="match status" value="1"/>
</dbReference>
<dbReference type="EMBL" id="PDLN01000010">
    <property type="protein sequence ID" value="RDW73653.1"/>
    <property type="molecule type" value="Genomic_DNA"/>
</dbReference>
<dbReference type="InterPro" id="IPR002035">
    <property type="entry name" value="VWF_A"/>
</dbReference>
<dbReference type="Pfam" id="PF00092">
    <property type="entry name" value="VWA"/>
    <property type="match status" value="1"/>
</dbReference>
<dbReference type="AlphaFoldDB" id="A0A3D8RHY6"/>
<evidence type="ECO:0008006" key="5">
    <source>
        <dbReference type="Google" id="ProtNLM"/>
    </source>
</evidence>
<keyword evidence="4" id="KW-1185">Reference proteome</keyword>
<comment type="caution">
    <text evidence="3">The sequence shown here is derived from an EMBL/GenBank/DDBJ whole genome shotgun (WGS) entry which is preliminary data.</text>
</comment>
<feature type="domain" description="VWFA" evidence="2">
    <location>
        <begin position="553"/>
        <end position="740"/>
    </location>
</feature>
<protein>
    <recommendedName>
        <fullName evidence="5">UBC core domain-containing protein</fullName>
    </recommendedName>
</protein>
<proteinExistence type="predicted"/>
<dbReference type="PANTHER" id="PTHR24068">
    <property type="entry name" value="UBIQUITIN-CONJUGATING ENZYME E2"/>
    <property type="match status" value="1"/>
</dbReference>
<name>A0A3D8RHY6_9HELO</name>
<dbReference type="SMART" id="SM00327">
    <property type="entry name" value="VWA"/>
    <property type="match status" value="1"/>
</dbReference>
<gene>
    <name evidence="3" type="ORF">BP5796_07095</name>
</gene>
<dbReference type="SUPFAM" id="SSF54495">
    <property type="entry name" value="UBC-like"/>
    <property type="match status" value="1"/>
</dbReference>
<dbReference type="InterPro" id="IPR016135">
    <property type="entry name" value="UBQ-conjugating_enzyme/RWD"/>
</dbReference>
<dbReference type="OrthoDB" id="10069349at2759"/>
<dbReference type="Proteomes" id="UP000256328">
    <property type="component" value="Unassembled WGS sequence"/>
</dbReference>
<dbReference type="InterPro" id="IPR036465">
    <property type="entry name" value="vWFA_dom_sf"/>
</dbReference>
<dbReference type="SMART" id="SM00212">
    <property type="entry name" value="UBCc"/>
    <property type="match status" value="1"/>
</dbReference>
<dbReference type="PROSITE" id="PS50234">
    <property type="entry name" value="VWFA"/>
    <property type="match status" value="1"/>
</dbReference>
<evidence type="ECO:0000313" key="3">
    <source>
        <dbReference type="EMBL" id="RDW73653.1"/>
    </source>
</evidence>
<evidence type="ECO:0000313" key="4">
    <source>
        <dbReference type="Proteomes" id="UP000256328"/>
    </source>
</evidence>
<dbReference type="Gene3D" id="3.10.110.10">
    <property type="entry name" value="Ubiquitin Conjugating Enzyme"/>
    <property type="match status" value="1"/>
</dbReference>
<dbReference type="PROSITE" id="PS50127">
    <property type="entry name" value="UBC_2"/>
    <property type="match status" value="1"/>
</dbReference>
<feature type="domain" description="UBC core" evidence="1">
    <location>
        <begin position="851"/>
        <end position="997"/>
    </location>
</feature>
<reference evidence="3 4" key="1">
    <citation type="journal article" date="2018" name="IMA Fungus">
        <title>IMA Genome-F 9: Draft genome sequence of Annulohypoxylon stygium, Aspergillus mulundensis, Berkeleyomyces basicola (syn. Thielaviopsis basicola), Ceratocystis smalleyi, two Cercospora beticola strains, Coleophoma cylindrospora, Fusarium fracticaudum, Phialophora cf. hyalina, and Morchella septimelata.</title>
        <authorList>
            <person name="Wingfield B.D."/>
            <person name="Bills G.F."/>
            <person name="Dong Y."/>
            <person name="Huang W."/>
            <person name="Nel W.J."/>
            <person name="Swalarsk-Parry B.S."/>
            <person name="Vaghefi N."/>
            <person name="Wilken P.M."/>
            <person name="An Z."/>
            <person name="de Beer Z.W."/>
            <person name="De Vos L."/>
            <person name="Chen L."/>
            <person name="Duong T.A."/>
            <person name="Gao Y."/>
            <person name="Hammerbacher A."/>
            <person name="Kikkert J.R."/>
            <person name="Li Y."/>
            <person name="Li H."/>
            <person name="Li K."/>
            <person name="Li Q."/>
            <person name="Liu X."/>
            <person name="Ma X."/>
            <person name="Naidoo K."/>
            <person name="Pethybridge S.J."/>
            <person name="Sun J."/>
            <person name="Steenkamp E.T."/>
            <person name="van der Nest M.A."/>
            <person name="van Wyk S."/>
            <person name="Wingfield M.J."/>
            <person name="Xiong C."/>
            <person name="Yue Q."/>
            <person name="Zhang X."/>
        </authorList>
    </citation>
    <scope>NUCLEOTIDE SEQUENCE [LARGE SCALE GENOMIC DNA]</scope>
    <source>
        <strain evidence="3 4">BP5796</strain>
    </source>
</reference>
<accession>A0A3D8RHY6</accession>